<dbReference type="Pfam" id="PF13469">
    <property type="entry name" value="Sulfotransfer_3"/>
    <property type="match status" value="1"/>
</dbReference>
<dbReference type="Gene3D" id="3.40.50.300">
    <property type="entry name" value="P-loop containing nucleotide triphosphate hydrolases"/>
    <property type="match status" value="1"/>
</dbReference>
<organism evidence="3 4">
    <name type="scientific">Dasania phycosphaerae</name>
    <dbReference type="NCBI Taxonomy" id="2950436"/>
    <lineage>
        <taxon>Bacteria</taxon>
        <taxon>Pseudomonadati</taxon>
        <taxon>Pseudomonadota</taxon>
        <taxon>Gammaproteobacteria</taxon>
        <taxon>Cellvibrionales</taxon>
        <taxon>Spongiibacteraceae</taxon>
        <taxon>Dasania</taxon>
    </lineage>
</organism>
<dbReference type="Pfam" id="PF13181">
    <property type="entry name" value="TPR_8"/>
    <property type="match status" value="1"/>
</dbReference>
<dbReference type="SMART" id="SM00028">
    <property type="entry name" value="TPR"/>
    <property type="match status" value="4"/>
</dbReference>
<dbReference type="PROSITE" id="PS50005">
    <property type="entry name" value="TPR"/>
    <property type="match status" value="2"/>
</dbReference>
<dbReference type="EMBL" id="JAPTGG010000007">
    <property type="protein sequence ID" value="MCZ0865573.1"/>
    <property type="molecule type" value="Genomic_DNA"/>
</dbReference>
<sequence>MSDVLKLIDNGELEAALSQLQSELQKHPRHAPSWFLTAIVYERLNNLGKAYFCLESAIKLAANNKHYLAYQAKLLSHGNAIVNISCHALSMAKEIVDDLDINSINTTETLILIATTYRKLKDFKQALAFYSKAASLSSKHQAPANIHNDLGVIYQLYNQNKKALKHLNLAIEHNPQDYMACWQLSQLTLDTPELTIKQLEKKLSDNSNNANAQIYLHYALARIKEKQQDYRSSFQHLQQGSLAYQQLHPYEVEDDLALFKHLASSYTQAFLQQPATNHSHPAQPIFIVGLPRTGTTLVEQIINGSPQLSTAGELLHFNRFFEAACSQLNPQHSGIERYQNLANVNHALLGKLYLQSCIPLAGNTPYFIDKYPFNFILVGAIAKAIPQAKFVHIRRNPMDACFSNYKHLFRFNSANYSYSLTDLGHYYQGYKELTDHWQQCLPQRFYTLHYDELVSDPIAQSQALMRFLNLDWQPQLLDFHQSKHAVSTPSAAQVKQKIYRSSQQHWRHYETELAPLVKLFEQ</sequence>
<dbReference type="Pfam" id="PF13424">
    <property type="entry name" value="TPR_12"/>
    <property type="match status" value="1"/>
</dbReference>
<evidence type="ECO:0000313" key="3">
    <source>
        <dbReference type="EMBL" id="MCZ0865573.1"/>
    </source>
</evidence>
<dbReference type="AlphaFoldDB" id="A0A9J6RNJ0"/>
<dbReference type="Gene3D" id="1.25.40.10">
    <property type="entry name" value="Tetratricopeptide repeat domain"/>
    <property type="match status" value="2"/>
</dbReference>
<evidence type="ECO:0000256" key="1">
    <source>
        <dbReference type="ARBA" id="ARBA00022679"/>
    </source>
</evidence>
<dbReference type="InterPro" id="IPR026634">
    <property type="entry name" value="TPST-like"/>
</dbReference>
<dbReference type="InterPro" id="IPR011990">
    <property type="entry name" value="TPR-like_helical_dom_sf"/>
</dbReference>
<dbReference type="SUPFAM" id="SSF52540">
    <property type="entry name" value="P-loop containing nucleoside triphosphate hydrolases"/>
    <property type="match status" value="1"/>
</dbReference>
<dbReference type="Proteomes" id="UP001069090">
    <property type="component" value="Unassembled WGS sequence"/>
</dbReference>
<dbReference type="InterPro" id="IPR027417">
    <property type="entry name" value="P-loop_NTPase"/>
</dbReference>
<dbReference type="RefSeq" id="WP_258331718.1">
    <property type="nucleotide sequence ID" value="NZ_JAPTGG010000007.1"/>
</dbReference>
<name>A0A9J6RNJ0_9GAMM</name>
<keyword evidence="4" id="KW-1185">Reference proteome</keyword>
<dbReference type="PANTHER" id="PTHR12788">
    <property type="entry name" value="PROTEIN-TYROSINE SULFOTRANSFERASE 2"/>
    <property type="match status" value="1"/>
</dbReference>
<dbReference type="SUPFAM" id="SSF81901">
    <property type="entry name" value="HCP-like"/>
    <property type="match status" value="1"/>
</dbReference>
<proteinExistence type="predicted"/>
<dbReference type="InterPro" id="IPR019734">
    <property type="entry name" value="TPR_rpt"/>
</dbReference>
<keyword evidence="1" id="KW-0808">Transferase</keyword>
<dbReference type="PANTHER" id="PTHR12788:SF10">
    <property type="entry name" value="PROTEIN-TYROSINE SULFOTRANSFERASE"/>
    <property type="match status" value="1"/>
</dbReference>
<feature type="repeat" description="TPR" evidence="2">
    <location>
        <begin position="107"/>
        <end position="140"/>
    </location>
</feature>
<gene>
    <name evidence="3" type="ORF">O0V09_10195</name>
</gene>
<accession>A0A9J6RNJ0</accession>
<dbReference type="GO" id="GO:0008476">
    <property type="term" value="F:protein-tyrosine sulfotransferase activity"/>
    <property type="evidence" value="ECO:0007669"/>
    <property type="project" value="InterPro"/>
</dbReference>
<keyword evidence="2" id="KW-0802">TPR repeat</keyword>
<comment type="caution">
    <text evidence="3">The sequence shown here is derived from an EMBL/GenBank/DDBJ whole genome shotgun (WGS) entry which is preliminary data.</text>
</comment>
<feature type="repeat" description="TPR" evidence="2">
    <location>
        <begin position="144"/>
        <end position="177"/>
    </location>
</feature>
<evidence type="ECO:0000256" key="2">
    <source>
        <dbReference type="PROSITE-ProRule" id="PRU00339"/>
    </source>
</evidence>
<reference evidence="3 4" key="1">
    <citation type="submission" date="2022-12" db="EMBL/GenBank/DDBJ databases">
        <title>Dasania phycosphaerae sp. nov., isolated from particulate material of the south coast of Korea.</title>
        <authorList>
            <person name="Jiang Y."/>
        </authorList>
    </citation>
    <scope>NUCLEOTIDE SEQUENCE [LARGE SCALE GENOMIC DNA]</scope>
    <source>
        <strain evidence="3 4">GY-19</strain>
    </source>
</reference>
<protein>
    <submittedName>
        <fullName evidence="3">Sulfotransferase</fullName>
    </submittedName>
</protein>
<evidence type="ECO:0000313" key="4">
    <source>
        <dbReference type="Proteomes" id="UP001069090"/>
    </source>
</evidence>